<dbReference type="EMBL" id="CP053452">
    <property type="protein sequence ID" value="QJW99605.1"/>
    <property type="molecule type" value="Genomic_DNA"/>
</dbReference>
<evidence type="ECO:0000313" key="2">
    <source>
        <dbReference type="Proteomes" id="UP000503447"/>
    </source>
</evidence>
<protein>
    <submittedName>
        <fullName evidence="1">Uncharacterized protein</fullName>
    </submittedName>
</protein>
<reference evidence="2" key="1">
    <citation type="submission" date="2020-05" db="EMBL/GenBank/DDBJ databases">
        <title>Frigoriglobus tundricola gen. nov., sp. nov., a psychrotolerant cellulolytic planctomycete of the family Gemmataceae with two divergent copies of 16S rRNA gene.</title>
        <authorList>
            <person name="Kulichevskaya I.S."/>
            <person name="Ivanova A.A."/>
            <person name="Naumoff D.G."/>
            <person name="Beletsky A.V."/>
            <person name="Rijpstra W.I.C."/>
            <person name="Sinninghe Damste J.S."/>
            <person name="Mardanov A.V."/>
            <person name="Ravin N.V."/>
            <person name="Dedysh S.N."/>
        </authorList>
    </citation>
    <scope>NUCLEOTIDE SEQUENCE [LARGE SCALE GENOMIC DNA]</scope>
    <source>
        <strain evidence="2">PL17</strain>
    </source>
</reference>
<sequence length="41" mass="4677">MTPRRPGRSARPALALMGECQIISKNNPRDHLQLSLLRHNK</sequence>
<gene>
    <name evidence="1" type="ORF">FTUN_7217</name>
</gene>
<dbReference type="AlphaFoldDB" id="A0A6M5Z085"/>
<evidence type="ECO:0000313" key="1">
    <source>
        <dbReference type="EMBL" id="QJW99605.1"/>
    </source>
</evidence>
<dbReference type="Proteomes" id="UP000503447">
    <property type="component" value="Chromosome"/>
</dbReference>
<organism evidence="1 2">
    <name type="scientific">Frigoriglobus tundricola</name>
    <dbReference type="NCBI Taxonomy" id="2774151"/>
    <lineage>
        <taxon>Bacteria</taxon>
        <taxon>Pseudomonadati</taxon>
        <taxon>Planctomycetota</taxon>
        <taxon>Planctomycetia</taxon>
        <taxon>Gemmatales</taxon>
        <taxon>Gemmataceae</taxon>
        <taxon>Frigoriglobus</taxon>
    </lineage>
</organism>
<proteinExistence type="predicted"/>
<accession>A0A6M5Z085</accession>
<name>A0A6M5Z085_9BACT</name>
<keyword evidence="2" id="KW-1185">Reference proteome</keyword>
<dbReference type="KEGG" id="ftj:FTUN_7217"/>